<name>A0AAN9A7Y5_HALRR</name>
<reference evidence="6 7" key="1">
    <citation type="submission" date="2023-11" db="EMBL/GenBank/DDBJ databases">
        <title>Halocaridina rubra genome assembly.</title>
        <authorList>
            <person name="Smith C."/>
        </authorList>
    </citation>
    <scope>NUCLEOTIDE SEQUENCE [LARGE SCALE GENOMIC DNA]</scope>
    <source>
        <strain evidence="6">EP-1</strain>
        <tissue evidence="6">Whole</tissue>
    </source>
</reference>
<comment type="subcellular location">
    <subcellularLocation>
        <location evidence="1">Membrane</location>
        <topology evidence="1">Multi-pass membrane protein</topology>
    </subcellularLocation>
</comment>
<feature type="transmembrane region" description="Helical" evidence="5">
    <location>
        <begin position="171"/>
        <end position="192"/>
    </location>
</feature>
<keyword evidence="2 5" id="KW-0812">Transmembrane</keyword>
<dbReference type="GO" id="GO:0005744">
    <property type="term" value="C:TIM23 mitochondrial import inner membrane translocase complex"/>
    <property type="evidence" value="ECO:0007669"/>
    <property type="project" value="TreeGrafter"/>
</dbReference>
<organism evidence="6 7">
    <name type="scientific">Halocaridina rubra</name>
    <name type="common">Hawaiian red shrimp</name>
    <dbReference type="NCBI Taxonomy" id="373956"/>
    <lineage>
        <taxon>Eukaryota</taxon>
        <taxon>Metazoa</taxon>
        <taxon>Ecdysozoa</taxon>
        <taxon>Arthropoda</taxon>
        <taxon>Crustacea</taxon>
        <taxon>Multicrustacea</taxon>
        <taxon>Malacostraca</taxon>
        <taxon>Eumalacostraca</taxon>
        <taxon>Eucarida</taxon>
        <taxon>Decapoda</taxon>
        <taxon>Pleocyemata</taxon>
        <taxon>Caridea</taxon>
        <taxon>Atyoidea</taxon>
        <taxon>Atyidae</taxon>
        <taxon>Halocaridina</taxon>
    </lineage>
</organism>
<dbReference type="GO" id="GO:0008320">
    <property type="term" value="F:protein transmembrane transporter activity"/>
    <property type="evidence" value="ECO:0007669"/>
    <property type="project" value="TreeGrafter"/>
</dbReference>
<proteinExistence type="predicted"/>
<feature type="transmembrane region" description="Helical" evidence="5">
    <location>
        <begin position="125"/>
        <end position="145"/>
    </location>
</feature>
<dbReference type="Pfam" id="PF02466">
    <property type="entry name" value="Tim17"/>
    <property type="match status" value="1"/>
</dbReference>
<comment type="caution">
    <text evidence="6">The sequence shown here is derived from an EMBL/GenBank/DDBJ whole genome shotgun (WGS) entry which is preliminary data.</text>
</comment>
<keyword evidence="4 5" id="KW-0472">Membrane</keyword>
<protein>
    <submittedName>
        <fullName evidence="6">Mitochondrial import inner membrane translocase, subunit timm23</fullName>
    </submittedName>
</protein>
<dbReference type="AlphaFoldDB" id="A0AAN9A7Y5"/>
<dbReference type="Proteomes" id="UP001381693">
    <property type="component" value="Unassembled WGS sequence"/>
</dbReference>
<keyword evidence="3 5" id="KW-1133">Transmembrane helix</keyword>
<evidence type="ECO:0000256" key="5">
    <source>
        <dbReference type="SAM" id="Phobius"/>
    </source>
</evidence>
<dbReference type="EMBL" id="JAXCGZ010008112">
    <property type="protein sequence ID" value="KAK7077948.1"/>
    <property type="molecule type" value="Genomic_DNA"/>
</dbReference>
<dbReference type="PANTHER" id="PTHR15371">
    <property type="entry name" value="TIM23"/>
    <property type="match status" value="1"/>
</dbReference>
<evidence type="ECO:0000256" key="1">
    <source>
        <dbReference type="ARBA" id="ARBA00004141"/>
    </source>
</evidence>
<gene>
    <name evidence="6" type="primary">TIMM23</name>
    <name evidence="6" type="ORF">SK128_011824</name>
</gene>
<dbReference type="GO" id="GO:0030150">
    <property type="term" value="P:protein import into mitochondrial matrix"/>
    <property type="evidence" value="ECO:0007669"/>
    <property type="project" value="TreeGrafter"/>
</dbReference>
<sequence>MNMDNRSGSIFGLVRPSYGSSDPGMNVPLTSSPGMSQLSPYLNFDPAYLQTTQPEFIALEGASQKRGRFELAFSQIGGMCLIGASLGGAQGLYRGIQETAAAGHTGKIRRTQLINYVMKRGSASANTLGVVAFMYSGLGCILYYARGSHEDDFNTLGAGTLTGLLYKSTAGLRKCAMGGLVGLAVSAAFVAFSSRDKIKEQYGQRYRY</sequence>
<keyword evidence="7" id="KW-1185">Reference proteome</keyword>
<dbReference type="InterPro" id="IPR045238">
    <property type="entry name" value="Tim23-like"/>
</dbReference>
<evidence type="ECO:0000313" key="6">
    <source>
        <dbReference type="EMBL" id="KAK7077948.1"/>
    </source>
</evidence>
<evidence type="ECO:0000256" key="3">
    <source>
        <dbReference type="ARBA" id="ARBA00022989"/>
    </source>
</evidence>
<evidence type="ECO:0000256" key="4">
    <source>
        <dbReference type="ARBA" id="ARBA00023136"/>
    </source>
</evidence>
<evidence type="ECO:0000256" key="2">
    <source>
        <dbReference type="ARBA" id="ARBA00022692"/>
    </source>
</evidence>
<accession>A0AAN9A7Y5</accession>
<evidence type="ECO:0000313" key="7">
    <source>
        <dbReference type="Proteomes" id="UP001381693"/>
    </source>
</evidence>
<dbReference type="PANTHER" id="PTHR15371:SF0">
    <property type="entry name" value="SD19278P"/>
    <property type="match status" value="1"/>
</dbReference>